<dbReference type="HOGENOM" id="CLU_160791_0_0_1"/>
<comment type="subcellular location">
    <subcellularLocation>
        <location evidence="1 6">Secreted</location>
    </subcellularLocation>
</comment>
<dbReference type="Proteomes" id="UP000008672">
    <property type="component" value="Unassembled WGS sequence"/>
</dbReference>
<dbReference type="GO" id="GO:0097746">
    <property type="term" value="P:blood vessel diameter maintenance"/>
    <property type="evidence" value="ECO:0007669"/>
    <property type="project" value="UniProtKB-KW"/>
</dbReference>
<comment type="similarity">
    <text evidence="2 6">Belongs to the natriuretic peptide family.</text>
</comment>
<dbReference type="RefSeq" id="XP_005996657.1">
    <property type="nucleotide sequence ID" value="XM_005996595.1"/>
</dbReference>
<evidence type="ECO:0000256" key="2">
    <source>
        <dbReference type="ARBA" id="ARBA00009041"/>
    </source>
</evidence>
<keyword evidence="3" id="KW-0964">Secreted</keyword>
<dbReference type="GO" id="GO:0006182">
    <property type="term" value="P:cGMP biosynthetic process"/>
    <property type="evidence" value="ECO:0007669"/>
    <property type="project" value="TreeGrafter"/>
</dbReference>
<dbReference type="FunCoup" id="H3AI27">
    <property type="interactions" value="372"/>
</dbReference>
<dbReference type="Pfam" id="PF00212">
    <property type="entry name" value="ANP"/>
    <property type="match status" value="1"/>
</dbReference>
<dbReference type="InParanoid" id="H3AI27"/>
<evidence type="ECO:0000256" key="1">
    <source>
        <dbReference type="ARBA" id="ARBA00004613"/>
    </source>
</evidence>
<evidence type="ECO:0008006" key="11">
    <source>
        <dbReference type="Google" id="ProtNLM"/>
    </source>
</evidence>
<keyword evidence="5 6" id="KW-0838">Vasoactive</keyword>
<evidence type="ECO:0000313" key="9">
    <source>
        <dbReference type="Ensembl" id="ENSLACP00000009298.1"/>
    </source>
</evidence>
<dbReference type="GO" id="GO:0005576">
    <property type="term" value="C:extracellular region"/>
    <property type="evidence" value="ECO:0007669"/>
    <property type="project" value="UniProtKB-SubCell"/>
</dbReference>
<reference evidence="9" key="2">
    <citation type="submission" date="2025-08" db="UniProtKB">
        <authorList>
            <consortium name="Ensembl"/>
        </authorList>
    </citation>
    <scope>IDENTIFICATION</scope>
</reference>
<reference evidence="9" key="3">
    <citation type="submission" date="2025-09" db="UniProtKB">
        <authorList>
            <consortium name="Ensembl"/>
        </authorList>
    </citation>
    <scope>IDENTIFICATION</scope>
</reference>
<keyword evidence="8" id="KW-0732">Signal</keyword>
<proteinExistence type="inferred from homology"/>
<protein>
    <recommendedName>
        <fullName evidence="11">C-type natriuretic peptide 3</fullName>
    </recommendedName>
</protein>
<organism evidence="9 10">
    <name type="scientific">Latimeria chalumnae</name>
    <name type="common">Coelacanth</name>
    <dbReference type="NCBI Taxonomy" id="7897"/>
    <lineage>
        <taxon>Eukaryota</taxon>
        <taxon>Metazoa</taxon>
        <taxon>Chordata</taxon>
        <taxon>Craniata</taxon>
        <taxon>Vertebrata</taxon>
        <taxon>Euteleostomi</taxon>
        <taxon>Coelacanthiformes</taxon>
        <taxon>Coelacanthidae</taxon>
        <taxon>Latimeria</taxon>
    </lineage>
</organism>
<dbReference type="PANTHER" id="PTHR12167">
    <property type="entry name" value="C-TYPE NATRIURETIC PEPTIDE"/>
    <property type="match status" value="1"/>
</dbReference>
<dbReference type="SMART" id="SM00183">
    <property type="entry name" value="NAT_PEP"/>
    <property type="match status" value="1"/>
</dbReference>
<dbReference type="GO" id="GO:0005179">
    <property type="term" value="F:hormone activity"/>
    <property type="evidence" value="ECO:0007669"/>
    <property type="project" value="InterPro"/>
</dbReference>
<gene>
    <name evidence="9" type="primary">LOC102364365</name>
</gene>
<dbReference type="PROSITE" id="PS00263">
    <property type="entry name" value="NATRIURETIC_PEPTIDE"/>
    <property type="match status" value="1"/>
</dbReference>
<dbReference type="PRINTS" id="PR00710">
    <property type="entry name" value="NATPEPTIDES"/>
</dbReference>
<dbReference type="PANTHER" id="PTHR12167:SF5">
    <property type="entry name" value="C-TYPE NATRIURETIC PEPTIDE 3-LIKE PRECURSOR"/>
    <property type="match status" value="1"/>
</dbReference>
<accession>H3AI27</accession>
<sequence length="130" mass="14680">MNSKFTVYWGFLLLFLIQTQVRAKPTSSLQSLANLLDELSQHLGSEEMDREREERTPADSSDQIDSDVSWERNSRNFMEGSPSLNNKLGKILRDIMTSSKRSWGRSKKGSLRSCFGVKLDRIGSMSGLGC</sequence>
<evidence type="ECO:0000313" key="10">
    <source>
        <dbReference type="Proteomes" id="UP000008672"/>
    </source>
</evidence>
<dbReference type="STRING" id="7897.ENSLACP00000009298"/>
<dbReference type="GeneTree" id="ENSGT00530000065390"/>
<dbReference type="eggNOG" id="ENOG502S7N9">
    <property type="taxonomic scope" value="Eukaryota"/>
</dbReference>
<dbReference type="AlphaFoldDB" id="H3AI27"/>
<evidence type="ECO:0000256" key="7">
    <source>
        <dbReference type="SAM" id="MobiDB-lite"/>
    </source>
</evidence>
<feature type="region of interest" description="Disordered" evidence="7">
    <location>
        <begin position="43"/>
        <end position="82"/>
    </location>
</feature>
<evidence type="ECO:0000256" key="4">
    <source>
        <dbReference type="ARBA" id="ARBA00022685"/>
    </source>
</evidence>
<dbReference type="KEGG" id="lcm:102364365"/>
<dbReference type="GeneID" id="102364365"/>
<dbReference type="InterPro" id="IPR030480">
    <property type="entry name" value="Natr_peptide_CS"/>
</dbReference>
<dbReference type="EMBL" id="AFYH01074411">
    <property type="status" value="NOT_ANNOTATED_CDS"/>
    <property type="molecule type" value="Genomic_DNA"/>
</dbReference>
<feature type="compositionally biased region" description="Basic and acidic residues" evidence="7">
    <location>
        <begin position="44"/>
        <end position="57"/>
    </location>
</feature>
<dbReference type="GO" id="GO:0007168">
    <property type="term" value="P:receptor guanylyl cyclase signaling pathway"/>
    <property type="evidence" value="ECO:0007669"/>
    <property type="project" value="TreeGrafter"/>
</dbReference>
<evidence type="ECO:0000256" key="8">
    <source>
        <dbReference type="SAM" id="SignalP"/>
    </source>
</evidence>
<dbReference type="Bgee" id="ENSLACG00000008201">
    <property type="expression patterns" value="Expressed in pelvic fin"/>
</dbReference>
<keyword evidence="4" id="KW-0165">Cleavage on pair of basic residues</keyword>
<dbReference type="Ensembl" id="ENSLACT00000009369.1">
    <property type="protein sequence ID" value="ENSLACP00000009298.1"/>
    <property type="gene ID" value="ENSLACG00000008201.1"/>
</dbReference>
<dbReference type="OrthoDB" id="8911465at2759"/>
<dbReference type="InterPro" id="IPR000663">
    <property type="entry name" value="Natr_peptide"/>
</dbReference>
<feature type="chain" id="PRO_5003580287" description="C-type natriuretic peptide 3" evidence="8">
    <location>
        <begin position="24"/>
        <end position="130"/>
    </location>
</feature>
<keyword evidence="10" id="KW-1185">Reference proteome</keyword>
<evidence type="ECO:0000256" key="3">
    <source>
        <dbReference type="ARBA" id="ARBA00022525"/>
    </source>
</evidence>
<evidence type="ECO:0000256" key="6">
    <source>
        <dbReference type="RuleBase" id="RU003686"/>
    </source>
</evidence>
<feature type="signal peptide" evidence="8">
    <location>
        <begin position="1"/>
        <end position="23"/>
    </location>
</feature>
<reference evidence="10" key="1">
    <citation type="submission" date="2011-08" db="EMBL/GenBank/DDBJ databases">
        <title>The draft genome of Latimeria chalumnae.</title>
        <authorList>
            <person name="Di Palma F."/>
            <person name="Alfoldi J."/>
            <person name="Johnson J."/>
            <person name="Berlin A."/>
            <person name="Gnerre S."/>
            <person name="Jaffe D."/>
            <person name="MacCallum I."/>
            <person name="Young S."/>
            <person name="Walker B.J."/>
            <person name="Lander E."/>
            <person name="Lindblad-Toh K."/>
        </authorList>
    </citation>
    <scope>NUCLEOTIDE SEQUENCE [LARGE SCALE GENOMIC DNA]</scope>
    <source>
        <strain evidence="10">Wild caught</strain>
    </source>
</reference>
<evidence type="ECO:0000256" key="5">
    <source>
        <dbReference type="ARBA" id="ARBA00022858"/>
    </source>
</evidence>
<name>H3AI27_LATCH</name>
<dbReference type="OMA" id="MIANIYI"/>